<accession>A0ABN0NI18</accession>
<dbReference type="EMBL" id="AHCF02000017">
    <property type="protein sequence ID" value="ERG61199.1"/>
    <property type="molecule type" value="Genomic_DNA"/>
</dbReference>
<reference evidence="1" key="1">
    <citation type="journal article" date="2012" name="J. Bacteriol.">
        <title>Genome sequences of type strains of seven species of the marine bacterium Pseudoalteromonas.</title>
        <authorList>
            <person name="Xie B.B."/>
            <person name="Shu Y.L."/>
            <person name="Qin Q.L."/>
            <person name="Rong J.C."/>
            <person name="Zhang X.Y."/>
            <person name="Chen X.L."/>
            <person name="Shi M."/>
            <person name="He H.L."/>
            <person name="Zhou B.C."/>
            <person name="Zhang Y.Z."/>
        </authorList>
    </citation>
    <scope>NUCLEOTIDE SEQUENCE [LARGE SCALE GENOMIC DNA]</scope>
    <source>
        <strain evidence="1">NCIMB 2128</strain>
    </source>
</reference>
<gene>
    <name evidence="1" type="ORF">PUND_08814</name>
</gene>
<protein>
    <submittedName>
        <fullName evidence="1">Uncharacterized protein</fullName>
    </submittedName>
</protein>
<keyword evidence="2" id="KW-1185">Reference proteome</keyword>
<proteinExistence type="predicted"/>
<name>A0ABN0NI18_9GAMM</name>
<sequence length="167" mass="18920">MKPEIPNHQVKDSADQYMEAWKILNKLPPGSGVLLPLLNTGVVAIELYLKCMSSLDVYTPLGAEEGISVITAKPQQSGHKLKSIFNKVPEEYRRVIKELYATSHKQTPYNLEQETRDFDNDISNLEGAFMQSRYPYEKGFDITKFDIEILDGLCIFLSSFVSGLQNK</sequence>
<organism evidence="1 2">
    <name type="scientific">Pseudoalteromonas undina</name>
    <dbReference type="NCBI Taxonomy" id="43660"/>
    <lineage>
        <taxon>Bacteria</taxon>
        <taxon>Pseudomonadati</taxon>
        <taxon>Pseudomonadota</taxon>
        <taxon>Gammaproteobacteria</taxon>
        <taxon>Alteromonadales</taxon>
        <taxon>Pseudoalteromonadaceae</taxon>
        <taxon>Pseudoalteromonas</taxon>
    </lineage>
</organism>
<evidence type="ECO:0000313" key="1">
    <source>
        <dbReference type="EMBL" id="ERG61199.1"/>
    </source>
</evidence>
<evidence type="ECO:0000313" key="2">
    <source>
        <dbReference type="Proteomes" id="UP000016534"/>
    </source>
</evidence>
<comment type="caution">
    <text evidence="1">The sequence shown here is derived from an EMBL/GenBank/DDBJ whole genome shotgun (WGS) entry which is preliminary data.</text>
</comment>
<dbReference type="Proteomes" id="UP000016534">
    <property type="component" value="Unassembled WGS sequence"/>
</dbReference>
<reference evidence="1" key="2">
    <citation type="submission" date="2013-04" db="EMBL/GenBank/DDBJ databases">
        <title>Genome sequence of Pseudoalteromonas undina.</title>
        <authorList>
            <person name="Xie B.-B."/>
            <person name="Rong J.-C."/>
            <person name="Qin Q.-L."/>
            <person name="Shu Y.-L."/>
            <person name="Zhang Y.-Z."/>
        </authorList>
    </citation>
    <scope>NUCLEOTIDE SEQUENCE</scope>
    <source>
        <strain evidence="1">NCIMB 2128</strain>
    </source>
</reference>